<keyword evidence="4" id="KW-1185">Reference proteome</keyword>
<evidence type="ECO:0000256" key="2">
    <source>
        <dbReference type="SAM" id="Phobius"/>
    </source>
</evidence>
<organism evidence="3 4">
    <name type="scientific">Rhodococcus wratislaviensis NBRC 100605</name>
    <dbReference type="NCBI Taxonomy" id="1219028"/>
    <lineage>
        <taxon>Bacteria</taxon>
        <taxon>Bacillati</taxon>
        <taxon>Actinomycetota</taxon>
        <taxon>Actinomycetes</taxon>
        <taxon>Mycobacteriales</taxon>
        <taxon>Nocardiaceae</taxon>
        <taxon>Rhodococcus</taxon>
    </lineage>
</organism>
<protein>
    <recommendedName>
        <fullName evidence="5">DUF4352 domain-containing protein</fullName>
    </recommendedName>
</protein>
<dbReference type="EMBL" id="BAWF01000069">
    <property type="protein sequence ID" value="GAF49158.1"/>
    <property type="molecule type" value="Genomic_DNA"/>
</dbReference>
<feature type="compositionally biased region" description="Polar residues" evidence="1">
    <location>
        <begin position="56"/>
        <end position="72"/>
    </location>
</feature>
<reference evidence="3 4" key="1">
    <citation type="submission" date="2014-02" db="EMBL/GenBank/DDBJ databases">
        <title>Whole genome shotgun sequence of Rhodococcus wratislaviensis NBRC 100605.</title>
        <authorList>
            <person name="Hosoyama A."/>
            <person name="Tsuchikane K."/>
            <person name="Yoshida I."/>
            <person name="Ohji S."/>
            <person name="Ichikawa N."/>
            <person name="Yamazoe A."/>
            <person name="Fujita N."/>
        </authorList>
    </citation>
    <scope>NUCLEOTIDE SEQUENCE [LARGE SCALE GENOMIC DNA]</scope>
    <source>
        <strain evidence="3 4">NBRC 100605</strain>
    </source>
</reference>
<comment type="caution">
    <text evidence="3">The sequence shown here is derived from an EMBL/GenBank/DDBJ whole genome shotgun (WGS) entry which is preliminary data.</text>
</comment>
<evidence type="ECO:0000313" key="3">
    <source>
        <dbReference type="EMBL" id="GAF49158.1"/>
    </source>
</evidence>
<evidence type="ECO:0000313" key="4">
    <source>
        <dbReference type="Proteomes" id="UP000019491"/>
    </source>
</evidence>
<feature type="region of interest" description="Disordered" evidence="1">
    <location>
        <begin position="1"/>
        <end position="30"/>
    </location>
</feature>
<feature type="region of interest" description="Disordered" evidence="1">
    <location>
        <begin position="56"/>
        <end position="76"/>
    </location>
</feature>
<sequence>MTQPPPPPYYPPPPPGYPYGPPPHQPPKKKKYPWVRAVVTIFVIGVIMSALASQCDTTESSNSSSRGQTVATERTDPTVKDPATYAAISARDYALIVKDPAANAGRRIILYADVTQFDSATGPTTFRADTVADPEDDSVLSGTNTIVRGDKDMLAPIVQGDQLKLYAEIVGAEEYNTAMGGAMTVPSLQVHIVETVSEPN</sequence>
<dbReference type="Proteomes" id="UP000019491">
    <property type="component" value="Unassembled WGS sequence"/>
</dbReference>
<name>X0PZW4_RHOWR</name>
<keyword evidence="2" id="KW-1133">Transmembrane helix</keyword>
<dbReference type="RefSeq" id="WP_156046755.1">
    <property type="nucleotide sequence ID" value="NZ_BAWF01000069.1"/>
</dbReference>
<keyword evidence="2" id="KW-0472">Membrane</keyword>
<feature type="compositionally biased region" description="Pro residues" evidence="1">
    <location>
        <begin position="1"/>
        <end position="25"/>
    </location>
</feature>
<dbReference type="AlphaFoldDB" id="X0PZW4"/>
<accession>X0PZW4</accession>
<keyword evidence="2" id="KW-0812">Transmembrane</keyword>
<gene>
    <name evidence="3" type="ORF">RW1_069_00260</name>
</gene>
<feature type="transmembrane region" description="Helical" evidence="2">
    <location>
        <begin position="34"/>
        <end position="52"/>
    </location>
</feature>
<evidence type="ECO:0000256" key="1">
    <source>
        <dbReference type="SAM" id="MobiDB-lite"/>
    </source>
</evidence>
<dbReference type="OrthoDB" id="4803588at2"/>
<evidence type="ECO:0008006" key="5">
    <source>
        <dbReference type="Google" id="ProtNLM"/>
    </source>
</evidence>
<proteinExistence type="predicted"/>